<dbReference type="PANTHER" id="PTHR20961">
    <property type="entry name" value="GLYCOSYLTRANSFERASE"/>
    <property type="match status" value="1"/>
</dbReference>
<comment type="caution">
    <text evidence="6">The sequence shown here is derived from an EMBL/GenBank/DDBJ whole genome shotgun (WGS) entry which is preliminary data.</text>
</comment>
<feature type="non-terminal residue" evidence="6">
    <location>
        <position position="1"/>
    </location>
</feature>
<dbReference type="InterPro" id="IPR049625">
    <property type="entry name" value="Glyco_transf_61_cat"/>
</dbReference>
<proteinExistence type="predicted"/>
<dbReference type="Proteomes" id="UP001443914">
    <property type="component" value="Unassembled WGS sequence"/>
</dbReference>
<dbReference type="EMBL" id="JBDFQZ010000009">
    <property type="protein sequence ID" value="KAK9689314.1"/>
    <property type="molecule type" value="Genomic_DNA"/>
</dbReference>
<evidence type="ECO:0000259" key="5">
    <source>
        <dbReference type="Pfam" id="PF04577"/>
    </source>
</evidence>
<evidence type="ECO:0000256" key="2">
    <source>
        <dbReference type="ARBA" id="ARBA00022676"/>
    </source>
</evidence>
<evidence type="ECO:0000313" key="6">
    <source>
        <dbReference type="EMBL" id="KAK9689314.1"/>
    </source>
</evidence>
<dbReference type="GO" id="GO:0000139">
    <property type="term" value="C:Golgi membrane"/>
    <property type="evidence" value="ECO:0007669"/>
    <property type="project" value="UniProtKB-SubCell"/>
</dbReference>
<reference evidence="6" key="1">
    <citation type="submission" date="2024-03" db="EMBL/GenBank/DDBJ databases">
        <title>WGS assembly of Saponaria officinalis var. Norfolk2.</title>
        <authorList>
            <person name="Jenkins J."/>
            <person name="Shu S."/>
            <person name="Grimwood J."/>
            <person name="Barry K."/>
            <person name="Goodstein D."/>
            <person name="Schmutz J."/>
            <person name="Leebens-Mack J."/>
            <person name="Osbourn A."/>
        </authorList>
    </citation>
    <scope>NUCLEOTIDE SEQUENCE [LARGE SCALE GENOMIC DNA]</scope>
    <source>
        <strain evidence="6">JIC</strain>
    </source>
</reference>
<keyword evidence="4" id="KW-0325">Glycoprotein</keyword>
<evidence type="ECO:0000313" key="7">
    <source>
        <dbReference type="Proteomes" id="UP001443914"/>
    </source>
</evidence>
<dbReference type="GO" id="GO:0016763">
    <property type="term" value="F:pentosyltransferase activity"/>
    <property type="evidence" value="ECO:0007669"/>
    <property type="project" value="UniProtKB-ARBA"/>
</dbReference>
<dbReference type="PANTHER" id="PTHR20961:SF108">
    <property type="entry name" value="GLYCOSYLTRANSFERASE"/>
    <property type="match status" value="1"/>
</dbReference>
<evidence type="ECO:0000256" key="1">
    <source>
        <dbReference type="ARBA" id="ARBA00004323"/>
    </source>
</evidence>
<evidence type="ECO:0000256" key="3">
    <source>
        <dbReference type="ARBA" id="ARBA00022679"/>
    </source>
</evidence>
<organism evidence="6 7">
    <name type="scientific">Saponaria officinalis</name>
    <name type="common">Common soapwort</name>
    <name type="synonym">Lychnis saponaria</name>
    <dbReference type="NCBI Taxonomy" id="3572"/>
    <lineage>
        <taxon>Eukaryota</taxon>
        <taxon>Viridiplantae</taxon>
        <taxon>Streptophyta</taxon>
        <taxon>Embryophyta</taxon>
        <taxon>Tracheophyta</taxon>
        <taxon>Spermatophyta</taxon>
        <taxon>Magnoliopsida</taxon>
        <taxon>eudicotyledons</taxon>
        <taxon>Gunneridae</taxon>
        <taxon>Pentapetalae</taxon>
        <taxon>Caryophyllales</taxon>
        <taxon>Caryophyllaceae</taxon>
        <taxon>Caryophylleae</taxon>
        <taxon>Saponaria</taxon>
    </lineage>
</organism>
<evidence type="ECO:0000256" key="4">
    <source>
        <dbReference type="ARBA" id="ARBA00023180"/>
    </source>
</evidence>
<name>A0AAW1IGZ1_SAPOF</name>
<dbReference type="AlphaFoldDB" id="A0AAW1IGZ1"/>
<protein>
    <recommendedName>
        <fullName evidence="5">Glycosyltransferase 61 catalytic domain-containing protein</fullName>
    </recommendedName>
</protein>
<dbReference type="Pfam" id="PF04577">
    <property type="entry name" value="Glyco_transf_61"/>
    <property type="match status" value="1"/>
</dbReference>
<gene>
    <name evidence="6" type="ORF">RND81_09G051500</name>
</gene>
<dbReference type="InterPro" id="IPR007657">
    <property type="entry name" value="Glycosyltransferase_61"/>
</dbReference>
<sequence length="386" mass="44405">EELIELESTGFSCTKDDHSEECVITKPITLQSQTIYLKSNAQKSNPIINTTVRPYARRENEYCMNKLVSAIKIFREKPEKIDPLICEITHNVPAIIFSSGGYSYNYFHAINDVIIPLFITSVNFRCRVKFVISDYNATLVNKYEQILKRLSCYEFIDATLNDAVHCFPSAVVGLRYHDNLAVNGSKIPGGYTIKSFRQFLREAYKLKRTITFKPKRPKLLLLSRQNSRKFQKEDERVNMMIKLGFKVHKSSPNKTSNLKKFAQLINLCAIIVGAHGAGLTNQIFLPNGSVVIQIRPMGLEWQSKEYFEKPAIKMGFKYIEYKVEPNETSLYDLYGPNDPVIYNPALIWAKGWVAIEPIYVNQQNFNINLTRSTLVEALHHFRFSFS</sequence>
<accession>A0AAW1IGZ1</accession>
<comment type="subcellular location">
    <subcellularLocation>
        <location evidence="1">Golgi apparatus membrane</location>
        <topology evidence="1">Single-pass type II membrane protein</topology>
    </subcellularLocation>
</comment>
<feature type="domain" description="Glycosyltransferase 61 catalytic" evidence="5">
    <location>
        <begin position="106"/>
        <end position="292"/>
    </location>
</feature>
<keyword evidence="7" id="KW-1185">Reference proteome</keyword>
<keyword evidence="3" id="KW-0808">Transferase</keyword>
<keyword evidence="2" id="KW-0328">Glycosyltransferase</keyword>